<reference evidence="3 4" key="1">
    <citation type="submission" date="2020-11" db="EMBL/GenBank/DDBJ databases">
        <title>Carbohydrate-dependent, anaerobic sulfur respiration: A novel catabolism in halophilic archaea.</title>
        <authorList>
            <person name="Sorokin D.Y."/>
            <person name="Messina E."/>
            <person name="Smedile F."/>
            <person name="La Cono V."/>
            <person name="Hallsworth J.E."/>
            <person name="Yakimov M.M."/>
        </authorList>
    </citation>
    <scope>NUCLEOTIDE SEQUENCE [LARGE SCALE GENOMIC DNA]</scope>
    <source>
        <strain evidence="3 4">HSR-Est</strain>
    </source>
</reference>
<evidence type="ECO:0000313" key="3">
    <source>
        <dbReference type="EMBL" id="QSG15967.1"/>
    </source>
</evidence>
<evidence type="ECO:0000313" key="4">
    <source>
        <dbReference type="Proteomes" id="UP000663292"/>
    </source>
</evidence>
<evidence type="ECO:0000256" key="2">
    <source>
        <dbReference type="SAM" id="Phobius"/>
    </source>
</evidence>
<protein>
    <submittedName>
        <fullName evidence="3">Uncharacterized protein</fullName>
    </submittedName>
</protein>
<gene>
    <name evidence="3" type="ORF">HSEST_2457</name>
</gene>
<feature type="transmembrane region" description="Helical" evidence="2">
    <location>
        <begin position="6"/>
        <end position="27"/>
    </location>
</feature>
<dbReference type="Pfam" id="PF26467">
    <property type="entry name" value="DUF8143"/>
    <property type="match status" value="1"/>
</dbReference>
<keyword evidence="2" id="KW-1133">Transmembrane helix</keyword>
<keyword evidence="4" id="KW-1185">Reference proteome</keyword>
<evidence type="ECO:0000256" key="1">
    <source>
        <dbReference type="SAM" id="MobiDB-lite"/>
    </source>
</evidence>
<sequence length="55" mass="5874">MSAAGTISLIVLLSVGVGSGLVLYALVRREREQGTVTDRETGEQLARRDTDEPGE</sequence>
<keyword evidence="2" id="KW-0472">Membrane</keyword>
<feature type="region of interest" description="Disordered" evidence="1">
    <location>
        <begin position="33"/>
        <end position="55"/>
    </location>
</feature>
<dbReference type="AlphaFoldDB" id="A0A897NT63"/>
<dbReference type="InterPro" id="IPR058456">
    <property type="entry name" value="DUF8143"/>
</dbReference>
<dbReference type="RefSeq" id="WP_229121213.1">
    <property type="nucleotide sequence ID" value="NZ_CP064791.1"/>
</dbReference>
<dbReference type="EMBL" id="CP064791">
    <property type="protein sequence ID" value="QSG15967.1"/>
    <property type="molecule type" value="Genomic_DNA"/>
</dbReference>
<keyword evidence="2" id="KW-0812">Transmembrane</keyword>
<accession>A0A897NT63</accession>
<proteinExistence type="predicted"/>
<organism evidence="3 4">
    <name type="scientific">Halapricum desulfuricans</name>
    <dbReference type="NCBI Taxonomy" id="2841257"/>
    <lineage>
        <taxon>Archaea</taxon>
        <taxon>Methanobacteriati</taxon>
        <taxon>Methanobacteriota</taxon>
        <taxon>Stenosarchaea group</taxon>
        <taxon>Halobacteria</taxon>
        <taxon>Halobacteriales</taxon>
        <taxon>Haloarculaceae</taxon>
        <taxon>Halapricum</taxon>
    </lineage>
</organism>
<name>A0A897NT63_9EURY</name>
<dbReference type="Proteomes" id="UP000663292">
    <property type="component" value="Chromosome"/>
</dbReference>
<dbReference type="GeneID" id="68859091"/>